<gene>
    <name evidence="6" type="primary">purR1</name>
    <name evidence="6" type="ORF">TKV_c00630</name>
</gene>
<dbReference type="PROSITE" id="PS50932">
    <property type="entry name" value="HTH_LACI_2"/>
    <property type="match status" value="1"/>
</dbReference>
<keyword evidence="1" id="KW-0678">Repressor</keyword>
<dbReference type="GO" id="GO:0000976">
    <property type="term" value="F:transcription cis-regulatory region binding"/>
    <property type="evidence" value="ECO:0007669"/>
    <property type="project" value="TreeGrafter"/>
</dbReference>
<dbReference type="Proteomes" id="UP000029669">
    <property type="component" value="Chromosome"/>
</dbReference>
<proteinExistence type="predicted"/>
<sequence length="349" mass="39797">MTAIKRKKVTMKDIAERLNLSINAVSLALNDKVGVSEETRKIVLKTADEMGYFDENPSFIAKNHFRNICLLIEERNFRDTHFYTKVILGIENEAKKNNYDILVNFMNQDDFQVPSSVETRKVSGILVVGTIKDEHLEKLLKYDIPTVLVDHASFTISTDAVLTQNMPGTYMATQYLIRKGHTQIGFFGEIDFSLSFKERWLGFNEAMRNAGLNVDPIFNVNPGYCVIGQVEQYVLSKNYKEVANIISKLDKLPTAWVCSNDSAAITLYNALSILGIKVPDDISVVGFDDIDICNIVTPHLTTIRINKELMGEKAVKRLLWRMENPKEPCDHIRMEVKLIERESVREIRN</sequence>
<dbReference type="PANTHER" id="PTHR30146:SF148">
    <property type="entry name" value="HTH-TYPE TRANSCRIPTIONAL REPRESSOR PURR-RELATED"/>
    <property type="match status" value="1"/>
</dbReference>
<accession>A0A097AN79</accession>
<dbReference type="SMART" id="SM00354">
    <property type="entry name" value="HTH_LACI"/>
    <property type="match status" value="1"/>
</dbReference>
<evidence type="ECO:0000256" key="4">
    <source>
        <dbReference type="ARBA" id="ARBA00023163"/>
    </source>
</evidence>
<dbReference type="Gene3D" id="3.40.50.2300">
    <property type="match status" value="2"/>
</dbReference>
<dbReference type="OrthoDB" id="43195at2"/>
<dbReference type="PANTHER" id="PTHR30146">
    <property type="entry name" value="LACI-RELATED TRANSCRIPTIONAL REPRESSOR"/>
    <property type="match status" value="1"/>
</dbReference>
<dbReference type="STRING" id="2325.TKV_c00630"/>
<dbReference type="SUPFAM" id="SSF53822">
    <property type="entry name" value="Periplasmic binding protein-like I"/>
    <property type="match status" value="1"/>
</dbReference>
<evidence type="ECO:0000256" key="2">
    <source>
        <dbReference type="ARBA" id="ARBA00023015"/>
    </source>
</evidence>
<dbReference type="eggNOG" id="COG1609">
    <property type="taxonomic scope" value="Bacteria"/>
</dbReference>
<protein>
    <submittedName>
        <fullName evidence="6">HTH-type transcriptional repressor PurR</fullName>
    </submittedName>
</protein>
<dbReference type="InterPro" id="IPR010982">
    <property type="entry name" value="Lambda_DNA-bd_dom_sf"/>
</dbReference>
<dbReference type="GO" id="GO:0003700">
    <property type="term" value="F:DNA-binding transcription factor activity"/>
    <property type="evidence" value="ECO:0007669"/>
    <property type="project" value="TreeGrafter"/>
</dbReference>
<dbReference type="InterPro" id="IPR000843">
    <property type="entry name" value="HTH_LacI"/>
</dbReference>
<evidence type="ECO:0000313" key="6">
    <source>
        <dbReference type="EMBL" id="AIS51273.1"/>
    </source>
</evidence>
<dbReference type="Pfam" id="PF00356">
    <property type="entry name" value="LacI"/>
    <property type="match status" value="1"/>
</dbReference>
<dbReference type="EMBL" id="CP009170">
    <property type="protein sequence ID" value="AIS51273.1"/>
    <property type="molecule type" value="Genomic_DNA"/>
</dbReference>
<evidence type="ECO:0000256" key="3">
    <source>
        <dbReference type="ARBA" id="ARBA00023125"/>
    </source>
</evidence>
<dbReference type="Gene3D" id="1.10.260.40">
    <property type="entry name" value="lambda repressor-like DNA-binding domains"/>
    <property type="match status" value="1"/>
</dbReference>
<evidence type="ECO:0000259" key="5">
    <source>
        <dbReference type="PROSITE" id="PS50932"/>
    </source>
</evidence>
<keyword evidence="3" id="KW-0238">DNA-binding</keyword>
<dbReference type="HOGENOM" id="CLU_037628_6_2_9"/>
<dbReference type="Pfam" id="PF13377">
    <property type="entry name" value="Peripla_BP_3"/>
    <property type="match status" value="1"/>
</dbReference>
<dbReference type="AlphaFoldDB" id="A0A097AN79"/>
<dbReference type="CDD" id="cd01392">
    <property type="entry name" value="HTH_LacI"/>
    <property type="match status" value="1"/>
</dbReference>
<keyword evidence="4" id="KW-0804">Transcription</keyword>
<evidence type="ECO:0000313" key="7">
    <source>
        <dbReference type="Proteomes" id="UP000029669"/>
    </source>
</evidence>
<keyword evidence="7" id="KW-1185">Reference proteome</keyword>
<dbReference type="InterPro" id="IPR046335">
    <property type="entry name" value="LacI/GalR-like_sensor"/>
</dbReference>
<dbReference type="SUPFAM" id="SSF47413">
    <property type="entry name" value="lambda repressor-like DNA-binding domains"/>
    <property type="match status" value="1"/>
</dbReference>
<keyword evidence="2" id="KW-0805">Transcription regulation</keyword>
<dbReference type="RefSeq" id="WP_049684283.1">
    <property type="nucleotide sequence ID" value="NZ_CP009170.1"/>
</dbReference>
<dbReference type="InterPro" id="IPR028082">
    <property type="entry name" value="Peripla_BP_I"/>
</dbReference>
<reference evidence="7" key="1">
    <citation type="journal article" date="2015" name="Genome Announc.">
        <title>Whole-Genome Sequences of 80 Environmental and Clinical Isolates of Burkholderia pseudomallei.</title>
        <authorList>
            <person name="Johnson S.L."/>
            <person name="Baker A.L."/>
            <person name="Chain P.S."/>
            <person name="Currie B.J."/>
            <person name="Daligault H.E."/>
            <person name="Davenport K.W."/>
            <person name="Davis C.B."/>
            <person name="Inglis T.J."/>
            <person name="Kaestli M."/>
            <person name="Koren S."/>
            <person name="Mayo M."/>
            <person name="Merritt A.J."/>
            <person name="Price E.P."/>
            <person name="Sarovich D.S."/>
            <person name="Warner J."/>
            <person name="Rosovitz M.J."/>
        </authorList>
    </citation>
    <scope>NUCLEOTIDE SEQUENCE [LARGE SCALE GENOMIC DNA]</scope>
    <source>
        <strain evidence="7">DSM 2030</strain>
    </source>
</reference>
<dbReference type="CDD" id="cd19974">
    <property type="entry name" value="PBP1_LacI-like"/>
    <property type="match status" value="1"/>
</dbReference>
<organism evidence="6 7">
    <name type="scientific">Thermoanaerobacter kivui</name>
    <name type="common">Acetogenium kivui</name>
    <dbReference type="NCBI Taxonomy" id="2325"/>
    <lineage>
        <taxon>Bacteria</taxon>
        <taxon>Bacillati</taxon>
        <taxon>Bacillota</taxon>
        <taxon>Clostridia</taxon>
        <taxon>Thermoanaerobacterales</taxon>
        <taxon>Thermoanaerobacteraceae</taxon>
        <taxon>Thermoanaerobacter</taxon>
    </lineage>
</organism>
<name>A0A097AN79_THEKI</name>
<dbReference type="KEGG" id="tki:TKV_c00630"/>
<evidence type="ECO:0000256" key="1">
    <source>
        <dbReference type="ARBA" id="ARBA00022491"/>
    </source>
</evidence>
<feature type="domain" description="HTH lacI-type" evidence="5">
    <location>
        <begin position="9"/>
        <end position="66"/>
    </location>
</feature>